<dbReference type="InParanoid" id="F8PS87"/>
<dbReference type="EMBL" id="GL945478">
    <property type="protein sequence ID" value="EGO00700.1"/>
    <property type="molecule type" value="Genomic_DNA"/>
</dbReference>
<evidence type="ECO:0000313" key="1">
    <source>
        <dbReference type="EMBL" id="EGO00700.1"/>
    </source>
</evidence>
<organism evidence="2">
    <name type="scientific">Serpula lacrymans var. lacrymans (strain S7.3)</name>
    <name type="common">Dry rot fungus</name>
    <dbReference type="NCBI Taxonomy" id="936435"/>
    <lineage>
        <taxon>Eukaryota</taxon>
        <taxon>Fungi</taxon>
        <taxon>Dikarya</taxon>
        <taxon>Basidiomycota</taxon>
        <taxon>Agaricomycotina</taxon>
        <taxon>Agaricomycetes</taxon>
        <taxon>Agaricomycetidae</taxon>
        <taxon>Boletales</taxon>
        <taxon>Coniophorineae</taxon>
        <taxon>Serpulaceae</taxon>
        <taxon>Serpula</taxon>
    </lineage>
</organism>
<name>F8PS87_SERL3</name>
<evidence type="ECO:0000313" key="2">
    <source>
        <dbReference type="Proteomes" id="UP000008063"/>
    </source>
</evidence>
<gene>
    <name evidence="1" type="ORF">SERLA73DRAFT_133694</name>
</gene>
<accession>F8PS87</accession>
<reference evidence="2" key="1">
    <citation type="journal article" date="2011" name="Science">
        <title>The plant cell wall-decomposing machinery underlies the functional diversity of forest fungi.</title>
        <authorList>
            <person name="Eastwood D.C."/>
            <person name="Floudas D."/>
            <person name="Binder M."/>
            <person name="Majcherczyk A."/>
            <person name="Schneider P."/>
            <person name="Aerts A."/>
            <person name="Asiegbu F.O."/>
            <person name="Baker S.E."/>
            <person name="Barry K."/>
            <person name="Bendiksby M."/>
            <person name="Blumentritt M."/>
            <person name="Coutinho P.M."/>
            <person name="Cullen D."/>
            <person name="de Vries R.P."/>
            <person name="Gathman A."/>
            <person name="Goodell B."/>
            <person name="Henrissat B."/>
            <person name="Ihrmark K."/>
            <person name="Kauserud H."/>
            <person name="Kohler A."/>
            <person name="LaButti K."/>
            <person name="Lapidus A."/>
            <person name="Lavin J.L."/>
            <person name="Lee Y.-H."/>
            <person name="Lindquist E."/>
            <person name="Lilly W."/>
            <person name="Lucas S."/>
            <person name="Morin E."/>
            <person name="Murat C."/>
            <person name="Oguiza J.A."/>
            <person name="Park J."/>
            <person name="Pisabarro A.G."/>
            <person name="Riley R."/>
            <person name="Rosling A."/>
            <person name="Salamov A."/>
            <person name="Schmidt O."/>
            <person name="Schmutz J."/>
            <person name="Skrede I."/>
            <person name="Stenlid J."/>
            <person name="Wiebenga A."/>
            <person name="Xie X."/>
            <person name="Kuees U."/>
            <person name="Hibbett D.S."/>
            <person name="Hoffmeister D."/>
            <person name="Hoegberg N."/>
            <person name="Martin F."/>
            <person name="Grigoriev I.V."/>
            <person name="Watkinson S.C."/>
        </authorList>
    </citation>
    <scope>NUCLEOTIDE SEQUENCE [LARGE SCALE GENOMIC DNA]</scope>
    <source>
        <strain evidence="2">strain S7.3</strain>
    </source>
</reference>
<sequence>MSRQSQVPPTRYLSNRMQYHIPISSRVPYSRLDLVKTARVETSLSVNGPTIREVRHILREFTTLVDDKPGIKKRMLETSMSLTQSKRLWKKHAGQESYWRKI</sequence>
<dbReference type="Proteomes" id="UP000008063">
    <property type="component" value="Unassembled WGS sequence"/>
</dbReference>
<keyword evidence="2" id="KW-1185">Reference proteome</keyword>
<dbReference type="AlphaFoldDB" id="F8PS87"/>
<protein>
    <submittedName>
        <fullName evidence="1">Uncharacterized protein</fullName>
    </submittedName>
</protein>
<proteinExistence type="predicted"/>
<dbReference type="HOGENOM" id="CLU_2279204_0_0_1"/>